<dbReference type="RefSeq" id="WP_018301391.1">
    <property type="nucleotide sequence ID" value="NZ_KB902277.1"/>
</dbReference>
<evidence type="ECO:0000256" key="1">
    <source>
        <dbReference type="ARBA" id="ARBA00022516"/>
    </source>
</evidence>
<sequence>MPHTIAEIAAALGAEVQGDGEIKVTGAAEPASARPDQLALALSPDFAAGLSVGQARAAIVWPGADWQAMGLAAAIFAPRARLAMARLTQTFAPGDAFGAGVHPSAVIEPSARIGADVVVGPFTYIAANAEIGAGSRLGAHVTVGQGARIGPFAAIRDGARIGPRVVAGARLVVQPGAVIGSDGFSYVTEAPSGPERAKRTRGAEPLAPTDPPEWHKIESLGGVLLGDDVEIGANATIDAGTIRPTSIGDGTKLDNLVHVGHNVTVGRHCLLCGQVGIAGSASIGDRVVLGGQAGVADHVTIGDDVVAGGGAGIISKVASGSVVFGYPAERMDRAFAGVRALRRLVRTGQKPVPKDPPSE</sequence>
<dbReference type="STRING" id="1123501.Wenmar_02483"/>
<dbReference type="PATRIC" id="fig|1123501.6.peg.2595"/>
<dbReference type="InterPro" id="IPR011004">
    <property type="entry name" value="Trimer_LpxA-like_sf"/>
</dbReference>
<dbReference type="Gene3D" id="3.40.1390.10">
    <property type="entry name" value="MurE/MurF, N-terminal domain"/>
    <property type="match status" value="1"/>
</dbReference>
<dbReference type="eggNOG" id="COG1044">
    <property type="taxonomic scope" value="Bacteria"/>
</dbReference>
<feature type="domain" description="UDP-3-O-[3-hydroxymyristoyl] glucosamine N-acyltransferase non-repeat region" evidence="9">
    <location>
        <begin position="22"/>
        <end position="89"/>
    </location>
</feature>
<comment type="function">
    <text evidence="7">Catalyzes the N-acylation of UDP-3-O-acylglucosamine using 3-hydroxyacyl-ACP as the acyl donor. Is involved in the biosynthesis of lipid A, a phosphorylated glycolipid that anchors the lipopolysaccharide to the outer membrane of the cell.</text>
</comment>
<keyword evidence="3 7" id="KW-0808">Transferase</keyword>
<dbReference type="HAMAP" id="MF_00523">
    <property type="entry name" value="LpxD"/>
    <property type="match status" value="1"/>
</dbReference>
<dbReference type="SUPFAM" id="SSF51161">
    <property type="entry name" value="Trimeric LpxA-like enzymes"/>
    <property type="match status" value="1"/>
</dbReference>
<keyword evidence="5 7" id="KW-0443">Lipid metabolism</keyword>
<name>A0A0D0Q8S4_9RHOB</name>
<evidence type="ECO:0000256" key="2">
    <source>
        <dbReference type="ARBA" id="ARBA00022556"/>
    </source>
</evidence>
<keyword evidence="2 7" id="KW-0441">Lipid A biosynthesis</keyword>
<dbReference type="EMBL" id="AONG01000012">
    <property type="protein sequence ID" value="KIQ68757.1"/>
    <property type="molecule type" value="Genomic_DNA"/>
</dbReference>
<dbReference type="GO" id="GO:0103118">
    <property type="term" value="F:UDP-3-O-[(3R)-3-hydroxyacyl]-glucosamine N-acyltransferase activity"/>
    <property type="evidence" value="ECO:0007669"/>
    <property type="project" value="UniProtKB-EC"/>
</dbReference>
<evidence type="ECO:0000256" key="8">
    <source>
        <dbReference type="SAM" id="MobiDB-lite"/>
    </source>
</evidence>
<dbReference type="GO" id="GO:0009245">
    <property type="term" value="P:lipid A biosynthetic process"/>
    <property type="evidence" value="ECO:0007669"/>
    <property type="project" value="UniProtKB-UniRule"/>
</dbReference>
<dbReference type="PANTHER" id="PTHR43378">
    <property type="entry name" value="UDP-3-O-ACYLGLUCOSAMINE N-ACYLTRANSFERASE"/>
    <property type="match status" value="1"/>
</dbReference>
<dbReference type="GO" id="GO:0016410">
    <property type="term" value="F:N-acyltransferase activity"/>
    <property type="evidence" value="ECO:0007669"/>
    <property type="project" value="InterPro"/>
</dbReference>
<dbReference type="NCBIfam" id="NF002060">
    <property type="entry name" value="PRK00892.1"/>
    <property type="match status" value="1"/>
</dbReference>
<evidence type="ECO:0000313" key="11">
    <source>
        <dbReference type="Proteomes" id="UP000035100"/>
    </source>
</evidence>
<keyword evidence="6 7" id="KW-0012">Acyltransferase</keyword>
<evidence type="ECO:0000256" key="4">
    <source>
        <dbReference type="ARBA" id="ARBA00022737"/>
    </source>
</evidence>
<dbReference type="UniPathway" id="UPA00973"/>
<evidence type="ECO:0000256" key="3">
    <source>
        <dbReference type="ARBA" id="ARBA00022679"/>
    </source>
</evidence>
<evidence type="ECO:0000256" key="6">
    <source>
        <dbReference type="ARBA" id="ARBA00023315"/>
    </source>
</evidence>
<keyword evidence="11" id="KW-1185">Reference proteome</keyword>
<dbReference type="InterPro" id="IPR020573">
    <property type="entry name" value="UDP_GlcNAc_AcTrfase_non-rep"/>
</dbReference>
<comment type="pathway">
    <text evidence="7">Bacterial outer membrane biogenesis; LPS lipid A biosynthesis.</text>
</comment>
<comment type="caution">
    <text evidence="10">The sequence shown here is derived from an EMBL/GenBank/DDBJ whole genome shotgun (WGS) entry which is preliminary data.</text>
</comment>
<dbReference type="GO" id="GO:0016020">
    <property type="term" value="C:membrane"/>
    <property type="evidence" value="ECO:0007669"/>
    <property type="project" value="GOC"/>
</dbReference>
<dbReference type="PANTHER" id="PTHR43378:SF2">
    <property type="entry name" value="UDP-3-O-ACYLGLUCOSAMINE N-ACYLTRANSFERASE 1, MITOCHONDRIAL-RELATED"/>
    <property type="match status" value="1"/>
</dbReference>
<comment type="subunit">
    <text evidence="7">Homotrimer.</text>
</comment>
<dbReference type="OrthoDB" id="9784739at2"/>
<dbReference type="InterPro" id="IPR018357">
    <property type="entry name" value="Hexapep_transf_CS"/>
</dbReference>
<organism evidence="10 11">
    <name type="scientific">Wenxinia marina DSM 24838</name>
    <dbReference type="NCBI Taxonomy" id="1123501"/>
    <lineage>
        <taxon>Bacteria</taxon>
        <taxon>Pseudomonadati</taxon>
        <taxon>Pseudomonadota</taxon>
        <taxon>Alphaproteobacteria</taxon>
        <taxon>Rhodobacterales</taxon>
        <taxon>Roseobacteraceae</taxon>
        <taxon>Wenxinia</taxon>
    </lineage>
</organism>
<dbReference type="CDD" id="cd03352">
    <property type="entry name" value="LbH_LpxD"/>
    <property type="match status" value="1"/>
</dbReference>
<dbReference type="EC" id="2.3.1.191" evidence="7"/>
<keyword evidence="4 7" id="KW-0677">Repeat</keyword>
<evidence type="ECO:0000313" key="10">
    <source>
        <dbReference type="EMBL" id="KIQ68757.1"/>
    </source>
</evidence>
<evidence type="ECO:0000256" key="7">
    <source>
        <dbReference type="HAMAP-Rule" id="MF_00523"/>
    </source>
</evidence>
<dbReference type="Gene3D" id="2.160.10.10">
    <property type="entry name" value="Hexapeptide repeat proteins"/>
    <property type="match status" value="1"/>
</dbReference>
<evidence type="ECO:0000256" key="5">
    <source>
        <dbReference type="ARBA" id="ARBA00023098"/>
    </source>
</evidence>
<dbReference type="PROSITE" id="PS00101">
    <property type="entry name" value="HEXAPEP_TRANSFERASES"/>
    <property type="match status" value="1"/>
</dbReference>
<feature type="region of interest" description="Disordered" evidence="8">
    <location>
        <begin position="189"/>
        <end position="212"/>
    </location>
</feature>
<dbReference type="Pfam" id="PF04613">
    <property type="entry name" value="LpxD"/>
    <property type="match status" value="1"/>
</dbReference>
<accession>A0A0D0Q8S4</accession>
<dbReference type="Proteomes" id="UP000035100">
    <property type="component" value="Unassembled WGS sequence"/>
</dbReference>
<proteinExistence type="inferred from homology"/>
<comment type="similarity">
    <text evidence="7">Belongs to the transferase hexapeptide repeat family. LpxD subfamily.</text>
</comment>
<feature type="active site" description="Proton acceptor" evidence="7">
    <location>
        <position position="261"/>
    </location>
</feature>
<reference evidence="10 11" key="1">
    <citation type="submission" date="2013-01" db="EMBL/GenBank/DDBJ databases">
        <authorList>
            <person name="Fiebig A."/>
            <person name="Goeker M."/>
            <person name="Klenk H.-P.P."/>
        </authorList>
    </citation>
    <scope>NUCLEOTIDE SEQUENCE [LARGE SCALE GENOMIC DNA]</scope>
    <source>
        <strain evidence="10 11">DSM 24838</strain>
    </source>
</reference>
<protein>
    <recommendedName>
        <fullName evidence="7">UDP-3-O-acylglucosamine N-acyltransferase</fullName>
        <ecNumber evidence="7">2.3.1.191</ecNumber>
    </recommendedName>
</protein>
<dbReference type="InterPro" id="IPR007691">
    <property type="entry name" value="LpxD"/>
</dbReference>
<comment type="catalytic activity">
    <reaction evidence="7">
        <text>a UDP-3-O-[(3R)-3-hydroxyacyl]-alpha-D-glucosamine + a (3R)-hydroxyacyl-[ACP] = a UDP-2-N,3-O-bis[(3R)-3-hydroxyacyl]-alpha-D-glucosamine + holo-[ACP] + H(+)</text>
        <dbReference type="Rhea" id="RHEA:53836"/>
        <dbReference type="Rhea" id="RHEA-COMP:9685"/>
        <dbReference type="Rhea" id="RHEA-COMP:9945"/>
        <dbReference type="ChEBI" id="CHEBI:15378"/>
        <dbReference type="ChEBI" id="CHEBI:64479"/>
        <dbReference type="ChEBI" id="CHEBI:78827"/>
        <dbReference type="ChEBI" id="CHEBI:137740"/>
        <dbReference type="ChEBI" id="CHEBI:137748"/>
        <dbReference type="EC" id="2.3.1.191"/>
    </reaction>
</comment>
<dbReference type="AlphaFoldDB" id="A0A0D0Q8S4"/>
<gene>
    <name evidence="7" type="primary">lpxD</name>
    <name evidence="10" type="ORF">Wenmar_02483</name>
</gene>
<dbReference type="InterPro" id="IPR001451">
    <property type="entry name" value="Hexapep"/>
</dbReference>
<keyword evidence="1 7" id="KW-0444">Lipid biosynthesis</keyword>
<dbReference type="Pfam" id="PF00132">
    <property type="entry name" value="Hexapep"/>
    <property type="match status" value="2"/>
</dbReference>
<evidence type="ECO:0000259" key="9">
    <source>
        <dbReference type="Pfam" id="PF04613"/>
    </source>
</evidence>